<sequence length="116" mass="12757">MDSLFHVRLYGDPVAPLSGFSSVRDDVQTRRIRIQDLQLSSLEVKRSRSIPKVLGANFASGIFADLLRINTKLSRTTIHKLFAGLGFGLKGIFFIALGYAPSEIYATMLLSLALGK</sequence>
<name>A0A3P8GJ08_9TREM</name>
<reference evidence="2 3" key="1">
    <citation type="submission" date="2018-11" db="EMBL/GenBank/DDBJ databases">
        <authorList>
            <consortium name="Pathogen Informatics"/>
        </authorList>
    </citation>
    <scope>NUCLEOTIDE SEQUENCE [LARGE SCALE GENOMIC DNA]</scope>
    <source>
        <strain>Denwood</strain>
        <strain evidence="3">Zambia</strain>
    </source>
</reference>
<keyword evidence="1" id="KW-0472">Membrane</keyword>
<evidence type="ECO:0000313" key="2">
    <source>
        <dbReference type="EMBL" id="VDP82781.1"/>
    </source>
</evidence>
<dbReference type="Proteomes" id="UP000269396">
    <property type="component" value="Unassembled WGS sequence"/>
</dbReference>
<feature type="transmembrane region" description="Helical" evidence="1">
    <location>
        <begin position="81"/>
        <end position="100"/>
    </location>
</feature>
<keyword evidence="1" id="KW-1133">Transmembrane helix</keyword>
<dbReference type="EMBL" id="UZAL01044745">
    <property type="protein sequence ID" value="VDP82781.1"/>
    <property type="molecule type" value="Genomic_DNA"/>
</dbReference>
<organism evidence="2 3">
    <name type="scientific">Schistosoma mattheei</name>
    <dbReference type="NCBI Taxonomy" id="31246"/>
    <lineage>
        <taxon>Eukaryota</taxon>
        <taxon>Metazoa</taxon>
        <taxon>Spiralia</taxon>
        <taxon>Lophotrochozoa</taxon>
        <taxon>Platyhelminthes</taxon>
        <taxon>Trematoda</taxon>
        <taxon>Digenea</taxon>
        <taxon>Strigeidida</taxon>
        <taxon>Schistosomatoidea</taxon>
        <taxon>Schistosomatidae</taxon>
        <taxon>Schistosoma</taxon>
    </lineage>
</organism>
<protein>
    <submittedName>
        <fullName evidence="2">Uncharacterized protein</fullName>
    </submittedName>
</protein>
<proteinExistence type="predicted"/>
<gene>
    <name evidence="2" type="ORF">SMTD_LOCUS20556</name>
</gene>
<accession>A0A3P8GJ08</accession>
<keyword evidence="1" id="KW-0812">Transmembrane</keyword>
<keyword evidence="3" id="KW-1185">Reference proteome</keyword>
<evidence type="ECO:0000313" key="3">
    <source>
        <dbReference type="Proteomes" id="UP000269396"/>
    </source>
</evidence>
<evidence type="ECO:0000256" key="1">
    <source>
        <dbReference type="SAM" id="Phobius"/>
    </source>
</evidence>
<dbReference type="AlphaFoldDB" id="A0A3P8GJ08"/>